<dbReference type="OrthoDB" id="9810047at2"/>
<evidence type="ECO:0000256" key="5">
    <source>
        <dbReference type="ARBA" id="ARBA00022989"/>
    </source>
</evidence>
<reference evidence="11" key="1">
    <citation type="submission" date="2017-06" db="EMBL/GenBank/DDBJ databases">
        <title>Investigating the central metabolism of Clostridium thermosuccinogenes.</title>
        <authorList>
            <person name="Koendjbiharie J.G."/>
            <person name="Van Kranenburg R."/>
            <person name="Vriesendorp B."/>
        </authorList>
    </citation>
    <scope>NUCLEOTIDE SEQUENCE [LARGE SCALE GENOMIC DNA]</scope>
    <source>
        <strain evidence="11">DSM 5806</strain>
    </source>
</reference>
<keyword evidence="5 8" id="KW-1133">Transmembrane helix</keyword>
<dbReference type="GO" id="GO:0015744">
    <property type="term" value="P:succinate transport"/>
    <property type="evidence" value="ECO:0007669"/>
    <property type="project" value="TreeGrafter"/>
</dbReference>
<name>A0A2K2FJ99_9CLOT</name>
<dbReference type="GO" id="GO:0005886">
    <property type="term" value="C:plasma membrane"/>
    <property type="evidence" value="ECO:0007669"/>
    <property type="project" value="UniProtKB-SubCell"/>
</dbReference>
<dbReference type="KEGG" id="cthd:CDO33_10580"/>
<keyword evidence="2" id="KW-1003">Cell membrane</keyword>
<accession>A0A2K2FJ99</accession>
<keyword evidence="11" id="KW-1185">Reference proteome</keyword>
<keyword evidence="4 8" id="KW-0812">Transmembrane</keyword>
<comment type="subcellular location">
    <subcellularLocation>
        <location evidence="1">Cell membrane</location>
        <topology evidence="1">Multi-pass membrane protein</topology>
    </subcellularLocation>
</comment>
<evidence type="ECO:0000256" key="2">
    <source>
        <dbReference type="ARBA" id="ARBA00022475"/>
    </source>
</evidence>
<dbReference type="RefSeq" id="WP_103081600.1">
    <property type="nucleotide sequence ID" value="NZ_CP021850.1"/>
</dbReference>
<keyword evidence="6 8" id="KW-0472">Membrane</keyword>
<feature type="transmembrane region" description="Helical" evidence="8">
    <location>
        <begin position="75"/>
        <end position="95"/>
    </location>
</feature>
<dbReference type="InterPro" id="IPR024528">
    <property type="entry name" value="ThrE_2"/>
</dbReference>
<feature type="domain" description="Threonine/Serine exporter ThrE" evidence="9">
    <location>
        <begin position="4"/>
        <end position="130"/>
    </location>
</feature>
<evidence type="ECO:0000256" key="6">
    <source>
        <dbReference type="ARBA" id="ARBA00023136"/>
    </source>
</evidence>
<evidence type="ECO:0000259" key="9">
    <source>
        <dbReference type="Pfam" id="PF12821"/>
    </source>
</evidence>
<dbReference type="InterPro" id="IPR050539">
    <property type="entry name" value="ThrE_Dicarb/AminoAcid_Exp"/>
</dbReference>
<evidence type="ECO:0000313" key="10">
    <source>
        <dbReference type="EMBL" id="PNT98864.1"/>
    </source>
</evidence>
<dbReference type="Pfam" id="PF12821">
    <property type="entry name" value="ThrE_2"/>
    <property type="match status" value="1"/>
</dbReference>
<dbReference type="EMBL" id="NIOJ01000023">
    <property type="protein sequence ID" value="PNT98864.1"/>
    <property type="molecule type" value="Genomic_DNA"/>
</dbReference>
<dbReference type="Proteomes" id="UP000236151">
    <property type="component" value="Unassembled WGS sequence"/>
</dbReference>
<evidence type="ECO:0000256" key="8">
    <source>
        <dbReference type="SAM" id="Phobius"/>
    </source>
</evidence>
<dbReference type="AlphaFoldDB" id="A0A2K2FJ99"/>
<dbReference type="PANTHER" id="PTHR34390:SF1">
    <property type="entry name" value="SUCCINATE TRANSPORTER SUBUNIT YJJB-RELATED"/>
    <property type="match status" value="1"/>
</dbReference>
<organism evidence="10 11">
    <name type="scientific">Clostridium thermosuccinogenes</name>
    <dbReference type="NCBI Taxonomy" id="84032"/>
    <lineage>
        <taxon>Bacteria</taxon>
        <taxon>Bacillati</taxon>
        <taxon>Bacillota</taxon>
        <taxon>Clostridia</taxon>
        <taxon>Eubacteriales</taxon>
        <taxon>Clostridiaceae</taxon>
        <taxon>Clostridium</taxon>
    </lineage>
</organism>
<evidence type="ECO:0000313" key="11">
    <source>
        <dbReference type="Proteomes" id="UP000236151"/>
    </source>
</evidence>
<keyword evidence="3" id="KW-0997">Cell inner membrane</keyword>
<protein>
    <recommendedName>
        <fullName evidence="9">Threonine/Serine exporter ThrE domain-containing protein</fullName>
    </recommendedName>
</protein>
<feature type="transmembrane region" description="Helical" evidence="8">
    <location>
        <begin position="41"/>
        <end position="63"/>
    </location>
</feature>
<proteinExistence type="inferred from homology"/>
<comment type="similarity">
    <text evidence="7">Belongs to the ThrE exporter (TC 2.A.79) family.</text>
</comment>
<gene>
    <name evidence="10" type="ORF">CDQ84_10000</name>
</gene>
<dbReference type="PANTHER" id="PTHR34390">
    <property type="entry name" value="UPF0442 PROTEIN YJJB-RELATED"/>
    <property type="match status" value="1"/>
</dbReference>
<evidence type="ECO:0000256" key="4">
    <source>
        <dbReference type="ARBA" id="ARBA00022692"/>
    </source>
</evidence>
<evidence type="ECO:0000256" key="3">
    <source>
        <dbReference type="ARBA" id="ARBA00022519"/>
    </source>
</evidence>
<feature type="transmembrane region" description="Helical" evidence="8">
    <location>
        <begin position="115"/>
        <end position="135"/>
    </location>
</feature>
<evidence type="ECO:0000256" key="1">
    <source>
        <dbReference type="ARBA" id="ARBA00004651"/>
    </source>
</evidence>
<sequence length="145" mass="15395">MKEILLAFFGSLSLAITFNVGRNRFVWAGLSGAVGWIAYSWLYEITGQVIVSTFVGAVCVGLYSEIAARCLKCPATVFSISGIFPLVPGIGAYQTVEYIVGNELAQSASKGIETLASAGCIALGIMLMSAVFRVMKNVKKGRKAT</sequence>
<comment type="caution">
    <text evidence="10">The sequence shown here is derived from an EMBL/GenBank/DDBJ whole genome shotgun (WGS) entry which is preliminary data.</text>
</comment>
<evidence type="ECO:0000256" key="7">
    <source>
        <dbReference type="ARBA" id="ARBA00034125"/>
    </source>
</evidence>